<sequence length="235" mass="27126">MIPISDINPPKNNPVISRIFIFLSILVYVLIQPRNPNELFNFFYEFAAIPCEVFNNQPLSLDQYYNNECTLKSSNIVFENKNIFLSLLFSNMFHANFVHILGNLWSFWIFGNNIEDKLGKIRFIIFLIFTGLASMFSHILLNAFDINPIVGASGIVSALMGAYLYLFPNAQLLVLVPFGFLFPTTIKAKFFMIFWFISQILIALQNTNISWEAHIGGFIVGYLILKVFNYRRYTI</sequence>
<proteinExistence type="predicted"/>
<dbReference type="PANTHER" id="PTHR43066:SF26">
    <property type="entry name" value="RHOMBOID PROTEASE GLPG"/>
    <property type="match status" value="1"/>
</dbReference>
<evidence type="ECO:0000256" key="2">
    <source>
        <dbReference type="ARBA" id="ARBA00022475"/>
    </source>
</evidence>
<keyword evidence="5 7" id="KW-1133">Transmembrane helix</keyword>
<evidence type="ECO:0000256" key="5">
    <source>
        <dbReference type="ARBA" id="ARBA00022989"/>
    </source>
</evidence>
<dbReference type="EMBL" id="KC811112">
    <property type="protein sequence ID" value="AGQ18779.1"/>
    <property type="molecule type" value="Genomic_DNA"/>
</dbReference>
<keyword evidence="4 7" id="KW-0812">Transmembrane</keyword>
<feature type="transmembrane region" description="Helical" evidence="7">
    <location>
        <begin position="12"/>
        <end position="31"/>
    </location>
</feature>
<feature type="transmembrane region" description="Helical" evidence="7">
    <location>
        <begin position="121"/>
        <end position="140"/>
    </location>
</feature>
<evidence type="ECO:0000256" key="6">
    <source>
        <dbReference type="ARBA" id="ARBA00023136"/>
    </source>
</evidence>
<feature type="transmembrane region" description="Helical" evidence="7">
    <location>
        <begin position="83"/>
        <end position="109"/>
    </location>
</feature>
<dbReference type="InterPro" id="IPR035952">
    <property type="entry name" value="Rhomboid-like_sf"/>
</dbReference>
<evidence type="ECO:0000259" key="8">
    <source>
        <dbReference type="Pfam" id="PF01694"/>
    </source>
</evidence>
<evidence type="ECO:0000256" key="4">
    <source>
        <dbReference type="ARBA" id="ARBA00022692"/>
    </source>
</evidence>
<evidence type="ECO:0000256" key="1">
    <source>
        <dbReference type="ARBA" id="ARBA00004141"/>
    </source>
</evidence>
<evidence type="ECO:0000256" key="7">
    <source>
        <dbReference type="SAM" id="Phobius"/>
    </source>
</evidence>
<comment type="subcellular location">
    <subcellularLocation>
        <location evidence="1">Membrane</location>
        <topology evidence="1">Multi-pass membrane protein</topology>
    </subcellularLocation>
</comment>
<dbReference type="AlphaFoldDB" id="S5DJB1"/>
<evidence type="ECO:0000313" key="9">
    <source>
        <dbReference type="EMBL" id="AGQ18779.1"/>
    </source>
</evidence>
<feature type="transmembrane region" description="Helical" evidence="7">
    <location>
        <begin position="173"/>
        <end position="197"/>
    </location>
</feature>
<dbReference type="Gene3D" id="1.20.1540.10">
    <property type="entry name" value="Rhomboid-like"/>
    <property type="match status" value="1"/>
</dbReference>
<accession>S5DJB1</accession>
<keyword evidence="9" id="KW-0645">Protease</keyword>
<dbReference type="GO" id="GO:0016020">
    <property type="term" value="C:membrane"/>
    <property type="evidence" value="ECO:0007669"/>
    <property type="project" value="UniProtKB-SubCell"/>
</dbReference>
<feature type="domain" description="Peptidase S54 rhomboid" evidence="8">
    <location>
        <begin position="86"/>
        <end position="227"/>
    </location>
</feature>
<evidence type="ECO:0000256" key="3">
    <source>
        <dbReference type="ARBA" id="ARBA00022519"/>
    </source>
</evidence>
<feature type="transmembrane region" description="Helical" evidence="7">
    <location>
        <begin position="146"/>
        <end position="166"/>
    </location>
</feature>
<name>S5DJB1_9ACTN</name>
<organism evidence="9">
    <name type="scientific">Candidatus Actinomarina minuta</name>
    <dbReference type="NCBI Taxonomy" id="1389454"/>
    <lineage>
        <taxon>Bacteria</taxon>
        <taxon>Bacillati</taxon>
        <taxon>Actinomycetota</taxon>
        <taxon>Actinomycetes</taxon>
        <taxon>Candidatus Actinomarinidae</taxon>
        <taxon>Candidatus Actinomarinales</taxon>
        <taxon>Candidatus Actinomarineae</taxon>
        <taxon>Candidatus Actinomarinaceae</taxon>
        <taxon>Candidatus Actinomarina</taxon>
    </lineage>
</organism>
<dbReference type="GO" id="GO:0004252">
    <property type="term" value="F:serine-type endopeptidase activity"/>
    <property type="evidence" value="ECO:0007669"/>
    <property type="project" value="InterPro"/>
</dbReference>
<dbReference type="Pfam" id="PF01694">
    <property type="entry name" value="Rhomboid"/>
    <property type="match status" value="1"/>
</dbReference>
<protein>
    <submittedName>
        <fullName evidence="9">Membrane associated serine protease</fullName>
    </submittedName>
</protein>
<keyword evidence="3" id="KW-0997">Cell inner membrane</keyword>
<dbReference type="InterPro" id="IPR022764">
    <property type="entry name" value="Peptidase_S54_rhomboid_dom"/>
</dbReference>
<keyword evidence="9" id="KW-0378">Hydrolase</keyword>
<reference evidence="9" key="1">
    <citation type="journal article" date="2013" name="Sci. Rep.">
        <title>Metagenomics uncovers a new group of low GC and ultra-small marine Actinobacteria.</title>
        <authorList>
            <person name="Ghai R."/>
            <person name="Mizuno C.M."/>
            <person name="Picazo A."/>
            <person name="Camacho A."/>
            <person name="Rodriguez-Valera F."/>
        </authorList>
    </citation>
    <scope>NUCLEOTIDE SEQUENCE</scope>
</reference>
<keyword evidence="2" id="KW-1003">Cell membrane</keyword>
<dbReference type="GO" id="GO:0006508">
    <property type="term" value="P:proteolysis"/>
    <property type="evidence" value="ECO:0007669"/>
    <property type="project" value="UniProtKB-KW"/>
</dbReference>
<keyword evidence="6 7" id="KW-0472">Membrane</keyword>
<feature type="transmembrane region" description="Helical" evidence="7">
    <location>
        <begin position="209"/>
        <end position="228"/>
    </location>
</feature>
<dbReference type="PANTHER" id="PTHR43066">
    <property type="entry name" value="RHOMBOID-RELATED PROTEIN"/>
    <property type="match status" value="1"/>
</dbReference>
<dbReference type="SUPFAM" id="SSF144091">
    <property type="entry name" value="Rhomboid-like"/>
    <property type="match status" value="1"/>
</dbReference>